<dbReference type="EMBL" id="JAIRBT010000005">
    <property type="protein sequence ID" value="MBZ6065542.1"/>
    <property type="molecule type" value="Genomic_DNA"/>
</dbReference>
<proteinExistence type="predicted"/>
<feature type="chain" id="PRO_5046072693" evidence="2">
    <location>
        <begin position="23"/>
        <end position="98"/>
    </location>
</feature>
<dbReference type="Proteomes" id="UP000774958">
    <property type="component" value="Unassembled WGS sequence"/>
</dbReference>
<evidence type="ECO:0000256" key="1">
    <source>
        <dbReference type="SAM" id="MobiDB-lite"/>
    </source>
</evidence>
<keyword evidence="4" id="KW-1185">Reference proteome</keyword>
<sequence>MMKWHVLGLLSLWGVGAGAAHAEGDARLWLPVNPGERVCWYEDRRYSLGAVLDLESGPLICAPQNEQESNGPLSWHALSAKPEQPKVEKEDKRLQVGA</sequence>
<protein>
    <submittedName>
        <fullName evidence="3">YnjH family protein</fullName>
    </submittedName>
</protein>
<dbReference type="RefSeq" id="WP_224162312.1">
    <property type="nucleotide sequence ID" value="NZ_JAIRBT010000005.1"/>
</dbReference>
<organism evidence="3 4">
    <name type="scientific">Aeromonas schubertii</name>
    <dbReference type="NCBI Taxonomy" id="652"/>
    <lineage>
        <taxon>Bacteria</taxon>
        <taxon>Pseudomonadati</taxon>
        <taxon>Pseudomonadota</taxon>
        <taxon>Gammaproteobacteria</taxon>
        <taxon>Aeromonadales</taxon>
        <taxon>Aeromonadaceae</taxon>
        <taxon>Aeromonas</taxon>
    </lineage>
</organism>
<gene>
    <name evidence="3" type="ORF">LA374_04830</name>
</gene>
<feature type="signal peptide" evidence="2">
    <location>
        <begin position="1"/>
        <end position="22"/>
    </location>
</feature>
<dbReference type="Pfam" id="PF07383">
    <property type="entry name" value="DUF1496"/>
    <property type="match status" value="1"/>
</dbReference>
<reference evidence="3 4" key="1">
    <citation type="submission" date="2021-09" db="EMBL/GenBank/DDBJ databases">
        <title>Aeromonas schubertii isolated from Asian sea bass.</title>
        <authorList>
            <person name="Pinpimai K."/>
        </authorList>
    </citation>
    <scope>NUCLEOTIDE SEQUENCE [LARGE SCALE GENOMIC DNA]</scope>
    <source>
        <strain evidence="3 4">CHULA2021a</strain>
    </source>
</reference>
<accession>A0ABS7V916</accession>
<name>A0ABS7V916_9GAMM</name>
<dbReference type="InterPro" id="IPR009971">
    <property type="entry name" value="DUF1496"/>
</dbReference>
<feature type="compositionally biased region" description="Basic and acidic residues" evidence="1">
    <location>
        <begin position="83"/>
        <end position="98"/>
    </location>
</feature>
<evidence type="ECO:0000256" key="2">
    <source>
        <dbReference type="SAM" id="SignalP"/>
    </source>
</evidence>
<keyword evidence="2" id="KW-0732">Signal</keyword>
<evidence type="ECO:0000313" key="3">
    <source>
        <dbReference type="EMBL" id="MBZ6065542.1"/>
    </source>
</evidence>
<comment type="caution">
    <text evidence="3">The sequence shown here is derived from an EMBL/GenBank/DDBJ whole genome shotgun (WGS) entry which is preliminary data.</text>
</comment>
<evidence type="ECO:0000313" key="4">
    <source>
        <dbReference type="Proteomes" id="UP000774958"/>
    </source>
</evidence>
<feature type="region of interest" description="Disordered" evidence="1">
    <location>
        <begin position="63"/>
        <end position="98"/>
    </location>
</feature>